<comment type="subcellular location">
    <subcellularLocation>
        <location evidence="1">Nucleus</location>
    </subcellularLocation>
</comment>
<evidence type="ECO:0000313" key="12">
    <source>
        <dbReference type="Proteomes" id="UP000887575"/>
    </source>
</evidence>
<evidence type="ECO:0000256" key="9">
    <source>
        <dbReference type="PROSITE-ProRule" id="PRU00042"/>
    </source>
</evidence>
<dbReference type="SUPFAM" id="SSF57667">
    <property type="entry name" value="beta-beta-alpha zinc fingers"/>
    <property type="match status" value="1"/>
</dbReference>
<evidence type="ECO:0000256" key="7">
    <source>
        <dbReference type="ARBA" id="ARBA00023155"/>
    </source>
</evidence>
<dbReference type="Pfam" id="PF00096">
    <property type="entry name" value="zf-C2H2"/>
    <property type="match status" value="1"/>
</dbReference>
<dbReference type="SMART" id="SM00355">
    <property type="entry name" value="ZnF_C2H2"/>
    <property type="match status" value="5"/>
</dbReference>
<dbReference type="GO" id="GO:0008270">
    <property type="term" value="F:zinc ion binding"/>
    <property type="evidence" value="ECO:0007669"/>
    <property type="project" value="UniProtKB-KW"/>
</dbReference>
<protein>
    <recommendedName>
        <fullName evidence="11">C2H2-type domain-containing protein</fullName>
    </recommendedName>
</protein>
<evidence type="ECO:0000256" key="3">
    <source>
        <dbReference type="ARBA" id="ARBA00022737"/>
    </source>
</evidence>
<keyword evidence="5" id="KW-0862">Zinc</keyword>
<evidence type="ECO:0000256" key="1">
    <source>
        <dbReference type="ARBA" id="ARBA00004123"/>
    </source>
</evidence>
<dbReference type="InterPro" id="IPR051968">
    <property type="entry name" value="ZnFinger_Homeobox_TR"/>
</dbReference>
<evidence type="ECO:0000256" key="8">
    <source>
        <dbReference type="ARBA" id="ARBA00023242"/>
    </source>
</evidence>
<dbReference type="FunFam" id="3.30.160.60:FF:000081">
    <property type="entry name" value="Zinc finger homeobox protein 4"/>
    <property type="match status" value="1"/>
</dbReference>
<evidence type="ECO:0000313" key="13">
    <source>
        <dbReference type="WBParaSite" id="MBELARI_LOCUS20451"/>
    </source>
</evidence>
<dbReference type="GO" id="GO:0005634">
    <property type="term" value="C:nucleus"/>
    <property type="evidence" value="ECO:0007669"/>
    <property type="project" value="UniProtKB-SubCell"/>
</dbReference>
<evidence type="ECO:0000256" key="5">
    <source>
        <dbReference type="ARBA" id="ARBA00022833"/>
    </source>
</evidence>
<evidence type="ECO:0000256" key="6">
    <source>
        <dbReference type="ARBA" id="ARBA00023125"/>
    </source>
</evidence>
<dbReference type="AlphaFoldDB" id="A0AAF3F3S5"/>
<name>A0AAF3F3S5_9BILA</name>
<accession>A0AAF3F3S5</accession>
<dbReference type="Proteomes" id="UP000887575">
    <property type="component" value="Unassembled WGS sequence"/>
</dbReference>
<dbReference type="Gene3D" id="3.30.160.60">
    <property type="entry name" value="Classic Zinc Finger"/>
    <property type="match status" value="2"/>
</dbReference>
<dbReference type="InterPro" id="IPR036236">
    <property type="entry name" value="Znf_C2H2_sf"/>
</dbReference>
<keyword evidence="3" id="KW-0677">Repeat</keyword>
<reference evidence="13" key="1">
    <citation type="submission" date="2024-02" db="UniProtKB">
        <authorList>
            <consortium name="WormBaseParasite"/>
        </authorList>
    </citation>
    <scope>IDENTIFICATION</scope>
</reference>
<feature type="domain" description="C2H2-type" evidence="11">
    <location>
        <begin position="103"/>
        <end position="131"/>
    </location>
</feature>
<evidence type="ECO:0000256" key="4">
    <source>
        <dbReference type="ARBA" id="ARBA00022771"/>
    </source>
</evidence>
<dbReference type="PROSITE" id="PS00028">
    <property type="entry name" value="ZINC_FINGER_C2H2_1"/>
    <property type="match status" value="1"/>
</dbReference>
<dbReference type="Pfam" id="PF12874">
    <property type="entry name" value="zf-met"/>
    <property type="match status" value="1"/>
</dbReference>
<dbReference type="InterPro" id="IPR013087">
    <property type="entry name" value="Znf_C2H2_type"/>
</dbReference>
<dbReference type="PROSITE" id="PS50157">
    <property type="entry name" value="ZINC_FINGER_C2H2_2"/>
    <property type="match status" value="1"/>
</dbReference>
<evidence type="ECO:0000256" key="10">
    <source>
        <dbReference type="SAM" id="MobiDB-lite"/>
    </source>
</evidence>
<keyword evidence="12" id="KW-1185">Reference proteome</keyword>
<evidence type="ECO:0000256" key="2">
    <source>
        <dbReference type="ARBA" id="ARBA00022723"/>
    </source>
</evidence>
<dbReference type="WBParaSite" id="MBELARI_LOCUS20451">
    <property type="protein sequence ID" value="MBELARI_LOCUS20451"/>
    <property type="gene ID" value="MBELARI_LOCUS20451"/>
</dbReference>
<keyword evidence="8" id="KW-0539">Nucleus</keyword>
<evidence type="ECO:0000259" key="11">
    <source>
        <dbReference type="PROSITE" id="PS50157"/>
    </source>
</evidence>
<organism evidence="12 13">
    <name type="scientific">Mesorhabditis belari</name>
    <dbReference type="NCBI Taxonomy" id="2138241"/>
    <lineage>
        <taxon>Eukaryota</taxon>
        <taxon>Metazoa</taxon>
        <taxon>Ecdysozoa</taxon>
        <taxon>Nematoda</taxon>
        <taxon>Chromadorea</taxon>
        <taxon>Rhabditida</taxon>
        <taxon>Rhabditina</taxon>
        <taxon>Rhabditomorpha</taxon>
        <taxon>Rhabditoidea</taxon>
        <taxon>Rhabditidae</taxon>
        <taxon>Mesorhabditinae</taxon>
        <taxon>Mesorhabditis</taxon>
    </lineage>
</organism>
<keyword evidence="6" id="KW-0238">DNA-binding</keyword>
<keyword evidence="2" id="KW-0479">Metal-binding</keyword>
<keyword evidence="7" id="KW-0371">Homeobox</keyword>
<feature type="region of interest" description="Disordered" evidence="10">
    <location>
        <begin position="1"/>
        <end position="42"/>
    </location>
</feature>
<dbReference type="PANTHER" id="PTHR45891">
    <property type="entry name" value="ZINC FINGER HOMEOBOX PROTEIN"/>
    <property type="match status" value="1"/>
</dbReference>
<sequence>MSDFGGLPQLAQYGLDNLGGPSSVSENGGDNSPSDPPSNPTEISLRNVFGQSFGLEDARPSFPFSPIESNSDQLSNLLDFGHFLNNAPLDLGIAALRNSSKTLKCPKCNWHYKYQETLEIHMKEKHSETEIRCAYCVENRPHPKLSRGETYSCGYKPYRCELCKYSTTTKGNLSIHMQSDKHLHAVQELPNSLVNASITVPSGSSNSSQQLQIAQLEKRFVCGVCGNFTTDSLKEMLEHAERDRSRASLSDVSAVNGVFICHLCPYKTNLKANFQLHTRTDKHLQRVQMVNHVREGAGSQNANLSRLAAMKGPFQVLCRPCQEIFPSSLILREHCEAVPHKSLVRLPIFQMTCNICAFITPHKHEAISECFL</sequence>
<dbReference type="PANTHER" id="PTHR45891:SF3">
    <property type="entry name" value="ZINC FINGER PROTEIN 2"/>
    <property type="match status" value="1"/>
</dbReference>
<dbReference type="GO" id="GO:0000978">
    <property type="term" value="F:RNA polymerase II cis-regulatory region sequence-specific DNA binding"/>
    <property type="evidence" value="ECO:0007669"/>
    <property type="project" value="TreeGrafter"/>
</dbReference>
<proteinExistence type="predicted"/>
<dbReference type="GO" id="GO:0000981">
    <property type="term" value="F:DNA-binding transcription factor activity, RNA polymerase II-specific"/>
    <property type="evidence" value="ECO:0007669"/>
    <property type="project" value="TreeGrafter"/>
</dbReference>
<keyword evidence="4 9" id="KW-0863">Zinc-finger</keyword>